<evidence type="ECO:0000313" key="1">
    <source>
        <dbReference type="EMBL" id="JAD18773.1"/>
    </source>
</evidence>
<name>A0A0A8Y191_ARUDO</name>
<dbReference type="AlphaFoldDB" id="A0A0A8Y191"/>
<protein>
    <submittedName>
        <fullName evidence="1">Uncharacterized protein</fullName>
    </submittedName>
</protein>
<organism evidence="1">
    <name type="scientific">Arundo donax</name>
    <name type="common">Giant reed</name>
    <name type="synonym">Donax arundinaceus</name>
    <dbReference type="NCBI Taxonomy" id="35708"/>
    <lineage>
        <taxon>Eukaryota</taxon>
        <taxon>Viridiplantae</taxon>
        <taxon>Streptophyta</taxon>
        <taxon>Embryophyta</taxon>
        <taxon>Tracheophyta</taxon>
        <taxon>Spermatophyta</taxon>
        <taxon>Magnoliopsida</taxon>
        <taxon>Liliopsida</taxon>
        <taxon>Poales</taxon>
        <taxon>Poaceae</taxon>
        <taxon>PACMAD clade</taxon>
        <taxon>Arundinoideae</taxon>
        <taxon>Arundineae</taxon>
        <taxon>Arundo</taxon>
    </lineage>
</organism>
<dbReference type="EMBL" id="GBRH01279122">
    <property type="protein sequence ID" value="JAD18773.1"/>
    <property type="molecule type" value="Transcribed_RNA"/>
</dbReference>
<proteinExistence type="predicted"/>
<reference evidence="1" key="1">
    <citation type="submission" date="2014-09" db="EMBL/GenBank/DDBJ databases">
        <authorList>
            <person name="Magalhaes I.L.F."/>
            <person name="Oliveira U."/>
            <person name="Santos F.R."/>
            <person name="Vidigal T.H.D.A."/>
            <person name="Brescovit A.D."/>
            <person name="Santos A.J."/>
        </authorList>
    </citation>
    <scope>NUCLEOTIDE SEQUENCE</scope>
    <source>
        <tissue evidence="1">Shoot tissue taken approximately 20 cm above the soil surface</tissue>
    </source>
</reference>
<accession>A0A0A8Y191</accession>
<reference evidence="1" key="2">
    <citation type="journal article" date="2015" name="Data Brief">
        <title>Shoot transcriptome of the giant reed, Arundo donax.</title>
        <authorList>
            <person name="Barrero R.A."/>
            <person name="Guerrero F.D."/>
            <person name="Moolhuijzen P."/>
            <person name="Goolsby J.A."/>
            <person name="Tidwell J."/>
            <person name="Bellgard S.E."/>
            <person name="Bellgard M.I."/>
        </authorList>
    </citation>
    <scope>NUCLEOTIDE SEQUENCE</scope>
    <source>
        <tissue evidence="1">Shoot tissue taken approximately 20 cm above the soil surface</tissue>
    </source>
</reference>
<sequence>MGWCLTTSKYKNSQLSKASNYPQSCR</sequence>